<feature type="transmembrane region" description="Helical" evidence="4">
    <location>
        <begin position="125"/>
        <end position="146"/>
    </location>
</feature>
<evidence type="ECO:0000256" key="1">
    <source>
        <dbReference type="ARBA" id="ARBA00004141"/>
    </source>
</evidence>
<dbReference type="SUPFAM" id="SSF103473">
    <property type="entry name" value="MFS general substrate transporter"/>
    <property type="match status" value="1"/>
</dbReference>
<dbReference type="Pfam" id="PF07690">
    <property type="entry name" value="MFS_1"/>
    <property type="match status" value="1"/>
</dbReference>
<feature type="transmembrane region" description="Helical" evidence="4">
    <location>
        <begin position="152"/>
        <end position="175"/>
    </location>
</feature>
<dbReference type="PANTHER" id="PTHR11360:SF234">
    <property type="entry name" value="MFS-TYPE TRANSPORTER DBAD-RELATED"/>
    <property type="match status" value="1"/>
</dbReference>
<name>A0A371D3H3_9APHY</name>
<evidence type="ECO:0000313" key="6">
    <source>
        <dbReference type="Proteomes" id="UP000256964"/>
    </source>
</evidence>
<keyword evidence="4" id="KW-1133">Transmembrane helix</keyword>
<evidence type="ECO:0000313" key="5">
    <source>
        <dbReference type="EMBL" id="RDX47107.1"/>
    </source>
</evidence>
<gene>
    <name evidence="5" type="ORF">OH76DRAFT_1406271</name>
</gene>
<dbReference type="Proteomes" id="UP000256964">
    <property type="component" value="Unassembled WGS sequence"/>
</dbReference>
<organism evidence="5 6">
    <name type="scientific">Lentinus brumalis</name>
    <dbReference type="NCBI Taxonomy" id="2498619"/>
    <lineage>
        <taxon>Eukaryota</taxon>
        <taxon>Fungi</taxon>
        <taxon>Dikarya</taxon>
        <taxon>Basidiomycota</taxon>
        <taxon>Agaricomycotina</taxon>
        <taxon>Agaricomycetes</taxon>
        <taxon>Polyporales</taxon>
        <taxon>Polyporaceae</taxon>
        <taxon>Lentinus</taxon>
    </lineage>
</organism>
<dbReference type="Gene3D" id="1.20.1250.20">
    <property type="entry name" value="MFS general substrate transporter like domains"/>
    <property type="match status" value="2"/>
</dbReference>
<dbReference type="GO" id="GO:0016020">
    <property type="term" value="C:membrane"/>
    <property type="evidence" value="ECO:0007669"/>
    <property type="project" value="UniProtKB-SubCell"/>
</dbReference>
<evidence type="ECO:0000256" key="4">
    <source>
        <dbReference type="SAM" id="Phobius"/>
    </source>
</evidence>
<dbReference type="AlphaFoldDB" id="A0A371D3H3"/>
<feature type="transmembrane region" description="Helical" evidence="4">
    <location>
        <begin position="56"/>
        <end position="78"/>
    </location>
</feature>
<comment type="subcellular location">
    <subcellularLocation>
        <location evidence="1">Membrane</location>
        <topology evidence="1">Multi-pass membrane protein</topology>
    </subcellularLocation>
</comment>
<feature type="transmembrane region" description="Helical" evidence="4">
    <location>
        <begin position="267"/>
        <end position="289"/>
    </location>
</feature>
<accession>A0A371D3H3</accession>
<keyword evidence="4" id="KW-0472">Membrane</keyword>
<evidence type="ECO:0000256" key="2">
    <source>
        <dbReference type="ARBA" id="ARBA00006727"/>
    </source>
</evidence>
<proteinExistence type="inferred from homology"/>
<feature type="compositionally biased region" description="Polar residues" evidence="3">
    <location>
        <begin position="12"/>
        <end position="32"/>
    </location>
</feature>
<dbReference type="InterPro" id="IPR050327">
    <property type="entry name" value="Proton-linked_MCT"/>
</dbReference>
<feature type="transmembrane region" description="Helical" evidence="4">
    <location>
        <begin position="219"/>
        <end position="241"/>
    </location>
</feature>
<keyword evidence="4" id="KW-0812">Transmembrane</keyword>
<dbReference type="InterPro" id="IPR011701">
    <property type="entry name" value="MFS"/>
</dbReference>
<dbReference type="PANTHER" id="PTHR11360">
    <property type="entry name" value="MONOCARBOXYLATE TRANSPORTER"/>
    <property type="match status" value="1"/>
</dbReference>
<feature type="compositionally biased region" description="Basic and acidic residues" evidence="3">
    <location>
        <begin position="1"/>
        <end position="10"/>
    </location>
</feature>
<protein>
    <submittedName>
        <fullName evidence="5">MFS general substrate transporter</fullName>
    </submittedName>
</protein>
<sequence length="462" mass="49674">MEGFDDKLPDSSRVSVTKSTASATVEDSTSPPQAGHCAHDAPTKTPTDIDFPEGGLTAWLTVLGAFFVQACAFGYTTSFGVYQDFYARAYLSNESSSAISWIGSINAFLVIASSLFVGPLFDRGYFYHLLYGGSALLAFSLFMHSLAKPDAFYQILLSQGIGAGLGAGMLYLPSLSVVSHYFQRRRALAMTMVSSGSSIGAVVHPVMLNNLLNDPSIGFAVAARANAGLIAGLLLISCFLMRARVAPPKKHVNLWAVAKRFSKDKPYVFAALGMSLFIVGFYFPLFYLQLDAVRHGVDEGFAFYSLVILNACSFLGRVSPGFVANKVGTGNIIVVFTFICVATIFGLIGLSSVASVVVIAVIYGLASGVYITMLAPFLATLTDDFSELGARMGLAFFGCGVGSLIGTPISGALLTTDYIWWRPAVFSGIMAFAGWCCYVTSVILHRRREQRQRRNDIPNEKA</sequence>
<feature type="transmembrane region" description="Helical" evidence="4">
    <location>
        <begin position="330"/>
        <end position="350"/>
    </location>
</feature>
<feature type="transmembrane region" description="Helical" evidence="4">
    <location>
        <begin position="420"/>
        <end position="444"/>
    </location>
</feature>
<dbReference type="GO" id="GO:0022857">
    <property type="term" value="F:transmembrane transporter activity"/>
    <property type="evidence" value="ECO:0007669"/>
    <property type="project" value="InterPro"/>
</dbReference>
<feature type="transmembrane region" description="Helical" evidence="4">
    <location>
        <begin position="393"/>
        <end position="414"/>
    </location>
</feature>
<reference evidence="5 6" key="1">
    <citation type="journal article" date="2018" name="Biotechnol. Biofuels">
        <title>Integrative visual omics of the white-rot fungus Polyporus brumalis exposes the biotechnological potential of its oxidative enzymes for delignifying raw plant biomass.</title>
        <authorList>
            <person name="Miyauchi S."/>
            <person name="Rancon A."/>
            <person name="Drula E."/>
            <person name="Hage H."/>
            <person name="Chaduli D."/>
            <person name="Favel A."/>
            <person name="Grisel S."/>
            <person name="Henrissat B."/>
            <person name="Herpoel-Gimbert I."/>
            <person name="Ruiz-Duenas F.J."/>
            <person name="Chevret D."/>
            <person name="Hainaut M."/>
            <person name="Lin J."/>
            <person name="Wang M."/>
            <person name="Pangilinan J."/>
            <person name="Lipzen A."/>
            <person name="Lesage-Meessen L."/>
            <person name="Navarro D."/>
            <person name="Riley R."/>
            <person name="Grigoriev I.V."/>
            <person name="Zhou S."/>
            <person name="Raouche S."/>
            <person name="Rosso M.N."/>
        </authorList>
    </citation>
    <scope>NUCLEOTIDE SEQUENCE [LARGE SCALE GENOMIC DNA]</scope>
    <source>
        <strain evidence="5 6">BRFM 1820</strain>
    </source>
</reference>
<keyword evidence="6" id="KW-1185">Reference proteome</keyword>
<comment type="similarity">
    <text evidence="2">Belongs to the major facilitator superfamily. Monocarboxylate porter (TC 2.A.1.13) family.</text>
</comment>
<feature type="transmembrane region" description="Helical" evidence="4">
    <location>
        <begin position="98"/>
        <end position="118"/>
    </location>
</feature>
<dbReference type="EMBL" id="KZ857421">
    <property type="protein sequence ID" value="RDX47107.1"/>
    <property type="molecule type" value="Genomic_DNA"/>
</dbReference>
<feature type="transmembrane region" description="Helical" evidence="4">
    <location>
        <begin position="187"/>
        <end position="207"/>
    </location>
</feature>
<feature type="transmembrane region" description="Helical" evidence="4">
    <location>
        <begin position="356"/>
        <end position="381"/>
    </location>
</feature>
<dbReference type="OrthoDB" id="6499973at2759"/>
<evidence type="ECO:0000256" key="3">
    <source>
        <dbReference type="SAM" id="MobiDB-lite"/>
    </source>
</evidence>
<dbReference type="InterPro" id="IPR036259">
    <property type="entry name" value="MFS_trans_sf"/>
</dbReference>
<feature type="region of interest" description="Disordered" evidence="3">
    <location>
        <begin position="1"/>
        <end position="42"/>
    </location>
</feature>
<feature type="transmembrane region" description="Helical" evidence="4">
    <location>
        <begin position="301"/>
        <end position="318"/>
    </location>
</feature>